<gene>
    <name evidence="3" type="ORF">B2A_07158</name>
</gene>
<sequence>EEDSPEKEIADLKDRMLRLAAEFDNYKKRVAKDLNASSDKGKAEIIAKLLPVIDEFELAISNMDIKQEHAKGISLIYSNFISTLKSAGLRALEVSGRYDPYKQEILLAEESNEEDGTILEVVRKGYAFNEIIA</sequence>
<dbReference type="PANTHER" id="PTHR21237">
    <property type="entry name" value="GRPE PROTEIN"/>
    <property type="match status" value="1"/>
</dbReference>
<protein>
    <submittedName>
        <fullName evidence="3">GrpE protein</fullName>
    </submittedName>
</protein>
<evidence type="ECO:0000256" key="1">
    <source>
        <dbReference type="ARBA" id="ARBA00009054"/>
    </source>
</evidence>
<dbReference type="GO" id="GO:0042803">
    <property type="term" value="F:protein homodimerization activity"/>
    <property type="evidence" value="ECO:0007669"/>
    <property type="project" value="InterPro"/>
</dbReference>
<reference evidence="3" key="1">
    <citation type="submission" date="2013-08" db="EMBL/GenBank/DDBJ databases">
        <authorList>
            <person name="Mendez C."/>
            <person name="Richter M."/>
            <person name="Ferrer M."/>
            <person name="Sanchez J."/>
        </authorList>
    </citation>
    <scope>NUCLEOTIDE SEQUENCE</scope>
</reference>
<dbReference type="Gene3D" id="3.90.20.20">
    <property type="match status" value="1"/>
</dbReference>
<evidence type="ECO:0000256" key="2">
    <source>
        <dbReference type="ARBA" id="ARBA00023186"/>
    </source>
</evidence>
<evidence type="ECO:0000313" key="3">
    <source>
        <dbReference type="EMBL" id="EQD50862.1"/>
    </source>
</evidence>
<dbReference type="SUPFAM" id="SSF58014">
    <property type="entry name" value="Coiled-coil domain of nucleotide exchange factor GrpE"/>
    <property type="match status" value="1"/>
</dbReference>
<accession>T1A1T2</accession>
<dbReference type="EMBL" id="AUZZ01005118">
    <property type="protein sequence ID" value="EQD50862.1"/>
    <property type="molecule type" value="Genomic_DNA"/>
</dbReference>
<comment type="similarity">
    <text evidence="1">Belongs to the GrpE family.</text>
</comment>
<dbReference type="PANTHER" id="PTHR21237:SF23">
    <property type="entry name" value="GRPE PROTEIN HOMOLOG, MITOCHONDRIAL"/>
    <property type="match status" value="1"/>
</dbReference>
<dbReference type="GO" id="GO:0051082">
    <property type="term" value="F:unfolded protein binding"/>
    <property type="evidence" value="ECO:0007669"/>
    <property type="project" value="TreeGrafter"/>
</dbReference>
<dbReference type="PRINTS" id="PR00773">
    <property type="entry name" value="GRPEPROTEIN"/>
</dbReference>
<keyword evidence="2" id="KW-0143">Chaperone</keyword>
<dbReference type="Pfam" id="PF01025">
    <property type="entry name" value="GrpE"/>
    <property type="match status" value="1"/>
</dbReference>
<organism evidence="3">
    <name type="scientific">mine drainage metagenome</name>
    <dbReference type="NCBI Taxonomy" id="410659"/>
    <lineage>
        <taxon>unclassified sequences</taxon>
        <taxon>metagenomes</taxon>
        <taxon>ecological metagenomes</taxon>
    </lineage>
</organism>
<dbReference type="InterPro" id="IPR000740">
    <property type="entry name" value="GrpE"/>
</dbReference>
<name>T1A1T2_9ZZZZ</name>
<dbReference type="GO" id="GO:0006457">
    <property type="term" value="P:protein folding"/>
    <property type="evidence" value="ECO:0007669"/>
    <property type="project" value="InterPro"/>
</dbReference>
<dbReference type="InterPro" id="IPR013805">
    <property type="entry name" value="GrpE_CC"/>
</dbReference>
<dbReference type="AlphaFoldDB" id="T1A1T2"/>
<dbReference type="GO" id="GO:0000774">
    <property type="term" value="F:adenyl-nucleotide exchange factor activity"/>
    <property type="evidence" value="ECO:0007669"/>
    <property type="project" value="InterPro"/>
</dbReference>
<comment type="caution">
    <text evidence="3">The sequence shown here is derived from an EMBL/GenBank/DDBJ whole genome shotgun (WGS) entry which is preliminary data.</text>
</comment>
<dbReference type="Gene3D" id="2.30.22.10">
    <property type="entry name" value="Head domain of nucleotide exchange factor GrpE"/>
    <property type="match status" value="1"/>
</dbReference>
<proteinExistence type="inferred from homology"/>
<dbReference type="InterPro" id="IPR009012">
    <property type="entry name" value="GrpE_head"/>
</dbReference>
<reference evidence="3" key="2">
    <citation type="journal article" date="2014" name="ISME J.">
        <title>Microbial stratification in low pH oxic and suboxic macroscopic growths along an acid mine drainage.</title>
        <authorList>
            <person name="Mendez-Garcia C."/>
            <person name="Mesa V."/>
            <person name="Sprenger R.R."/>
            <person name="Richter M."/>
            <person name="Diez M.S."/>
            <person name="Solano J."/>
            <person name="Bargiela R."/>
            <person name="Golyshina O.V."/>
            <person name="Manteca A."/>
            <person name="Ramos J.L."/>
            <person name="Gallego J.R."/>
            <person name="Llorente I."/>
            <person name="Martins Dos Santos V.A."/>
            <person name="Jensen O.N."/>
            <person name="Pelaez A.I."/>
            <person name="Sanchez J."/>
            <person name="Ferrer M."/>
        </authorList>
    </citation>
    <scope>NUCLEOTIDE SEQUENCE</scope>
</reference>
<dbReference type="GO" id="GO:0051087">
    <property type="term" value="F:protein-folding chaperone binding"/>
    <property type="evidence" value="ECO:0007669"/>
    <property type="project" value="InterPro"/>
</dbReference>
<feature type="non-terminal residue" evidence="3">
    <location>
        <position position="1"/>
    </location>
</feature>